<dbReference type="OrthoDB" id="289126at2"/>
<proteinExistence type="predicted"/>
<dbReference type="SUPFAM" id="SSF49373">
    <property type="entry name" value="Invasin/intimin cell-adhesion fragments"/>
    <property type="match status" value="2"/>
</dbReference>
<dbReference type="InterPro" id="IPR011444">
    <property type="entry name" value="DUF1549"/>
</dbReference>
<dbReference type="EMBL" id="NIDE01000001">
    <property type="protein sequence ID" value="OWK46906.1"/>
    <property type="molecule type" value="Genomic_DNA"/>
</dbReference>
<dbReference type="InterPro" id="IPR003343">
    <property type="entry name" value="Big_2"/>
</dbReference>
<sequence>MPRSTLPTFAVVFLLTLPVAAADLRIAPAEVPLVGPRAAQQLVVFEEVEGRATADKTPAAKFTSSHPAVAAVDADGRVRAVGDGEAVVTATIGGRKTSATVRVTKTNQPAVRNFRNHVEPILTRTGCNSGACHGALAGKGGFKLSLRGYDPDSDHFALTRQALGRRVDSQQPADSLVLKKATRTVPHGGGTRIAPDSDHYQVLSEWIAAGAPGPDPADATLTRIEVYPKAALLKPKDIARVIVRAFYSDGTIADATRLAKFTSSEEQVAAVDEDGTISVAGHGEAGVAALFGGRVAVVTVTAPYPNSVTAAAFDQVRKVNFIDGLILGKLKLLNLEPSPDCTDAEFIRRASLDACGILPTSEEVAAFLADPTPNKRARLIDKLLDRPEFVDYWAHKWSDLLLVSSRKLPQPAMWAFYRAVRQSVADNQPWDQFAREILTASGSTLAAGGGNYFVLHKDVTELVESTSVTFLGMSIQCARCHNHPLEKWTQDQYWGQANLFSRVGLKNGGRAGDVVVHALASGDALHPRRGTAVPPTPLDGKPLSPDSTADRRRYFADWLTAPDNPYFAKAVVNRVWRNFMGRGLVEAEDDLRDTNPSTNPELFAALADDFVAHKYDVKHLARTILNSAAYQRSSRPLPGNAADDRFYSRYLIRRLSAEVILDAYADITGVPTPFDVLSLGPSGGTAGAAYPSGTRAMQLPDSLLVSRFLDAFGRAGREQTCSCERTADSSVGQALHLNNGQTLNDKLRGPNSVLSKWLAGNAADAEIVDRVFHLGLSRAATADEKKQFLAILSDAGKVSPDARREALEDVFWAVLTGKEFLFNH</sequence>
<evidence type="ECO:0000313" key="5">
    <source>
        <dbReference type="Proteomes" id="UP000214646"/>
    </source>
</evidence>
<feature type="signal peptide" evidence="2">
    <location>
        <begin position="1"/>
        <end position="21"/>
    </location>
</feature>
<reference evidence="5" key="1">
    <citation type="submission" date="2017-06" db="EMBL/GenBank/DDBJ databases">
        <title>Genome analysis of Fimbriiglobus ruber SP5, the first member of the order Planctomycetales with confirmed chitinolytic capability.</title>
        <authorList>
            <person name="Ravin N.V."/>
            <person name="Rakitin A.L."/>
            <person name="Ivanova A.A."/>
            <person name="Beletsky A.V."/>
            <person name="Kulichevskaya I.S."/>
            <person name="Mardanov A.V."/>
            <person name="Dedysh S.N."/>
        </authorList>
    </citation>
    <scope>NUCLEOTIDE SEQUENCE [LARGE SCALE GENOMIC DNA]</scope>
    <source>
        <strain evidence="5">SP5</strain>
    </source>
</reference>
<dbReference type="Pfam" id="PF02368">
    <property type="entry name" value="Big_2"/>
    <property type="match status" value="1"/>
</dbReference>
<organism evidence="4 5">
    <name type="scientific">Fimbriiglobus ruber</name>
    <dbReference type="NCBI Taxonomy" id="1908690"/>
    <lineage>
        <taxon>Bacteria</taxon>
        <taxon>Pseudomonadati</taxon>
        <taxon>Planctomycetota</taxon>
        <taxon>Planctomycetia</taxon>
        <taxon>Gemmatales</taxon>
        <taxon>Gemmataceae</taxon>
        <taxon>Fimbriiglobus</taxon>
    </lineage>
</organism>
<name>A0A225EA48_9BACT</name>
<feature type="domain" description="BIG2" evidence="3">
    <location>
        <begin position="220"/>
        <end position="301"/>
    </location>
</feature>
<dbReference type="Pfam" id="PF07583">
    <property type="entry name" value="PSCyt2"/>
    <property type="match status" value="1"/>
</dbReference>
<dbReference type="Proteomes" id="UP000214646">
    <property type="component" value="Unassembled WGS sequence"/>
</dbReference>
<evidence type="ECO:0000256" key="2">
    <source>
        <dbReference type="SAM" id="SignalP"/>
    </source>
</evidence>
<dbReference type="AlphaFoldDB" id="A0A225EA48"/>
<evidence type="ECO:0000259" key="3">
    <source>
        <dbReference type="SMART" id="SM00635"/>
    </source>
</evidence>
<evidence type="ECO:0000313" key="4">
    <source>
        <dbReference type="EMBL" id="OWK46906.1"/>
    </source>
</evidence>
<evidence type="ECO:0000256" key="1">
    <source>
        <dbReference type="SAM" id="MobiDB-lite"/>
    </source>
</evidence>
<dbReference type="InterPro" id="IPR008964">
    <property type="entry name" value="Invasin/intimin_cell_adhesion"/>
</dbReference>
<dbReference type="Gene3D" id="2.60.40.1080">
    <property type="match status" value="2"/>
</dbReference>
<feature type="domain" description="BIG2" evidence="3">
    <location>
        <begin position="20"/>
        <end position="102"/>
    </location>
</feature>
<keyword evidence="5" id="KW-1185">Reference proteome</keyword>
<keyword evidence="2" id="KW-0732">Signal</keyword>
<comment type="caution">
    <text evidence="4">The sequence shown here is derived from an EMBL/GenBank/DDBJ whole genome shotgun (WGS) entry which is preliminary data.</text>
</comment>
<feature type="chain" id="PRO_5012623820" description="BIG2 domain-containing protein" evidence="2">
    <location>
        <begin position="22"/>
        <end position="824"/>
    </location>
</feature>
<protein>
    <recommendedName>
        <fullName evidence="3">BIG2 domain-containing protein</fullName>
    </recommendedName>
</protein>
<dbReference type="PANTHER" id="PTHR35889">
    <property type="entry name" value="CYCLOINULO-OLIGOSACCHARIDE FRUCTANOTRANSFERASE-RELATED"/>
    <property type="match status" value="1"/>
</dbReference>
<dbReference type="RefSeq" id="WP_088252072.1">
    <property type="nucleotide sequence ID" value="NZ_NIDE01000001.1"/>
</dbReference>
<gene>
    <name evidence="4" type="ORF">FRUB_00605</name>
</gene>
<dbReference type="InterPro" id="IPR022655">
    <property type="entry name" value="DUF1553"/>
</dbReference>
<dbReference type="PANTHER" id="PTHR35889:SF3">
    <property type="entry name" value="F-BOX DOMAIN-CONTAINING PROTEIN"/>
    <property type="match status" value="1"/>
</dbReference>
<dbReference type="Pfam" id="PF07587">
    <property type="entry name" value="PSD1"/>
    <property type="match status" value="1"/>
</dbReference>
<accession>A0A225EA48</accession>
<feature type="region of interest" description="Disordered" evidence="1">
    <location>
        <begin position="526"/>
        <end position="546"/>
    </location>
</feature>
<dbReference type="SMART" id="SM00635">
    <property type="entry name" value="BID_2"/>
    <property type="match status" value="2"/>
</dbReference>